<dbReference type="EMBL" id="LPVJ01000019">
    <property type="protein sequence ID" value="KUO96322.1"/>
    <property type="molecule type" value="Genomic_DNA"/>
</dbReference>
<evidence type="ECO:0000313" key="8">
    <source>
        <dbReference type="EMBL" id="KUO96322.1"/>
    </source>
</evidence>
<organism evidence="8 9">
    <name type="scientific">Ferroacidibacillus organovorans</name>
    <dbReference type="NCBI Taxonomy" id="1765683"/>
    <lineage>
        <taxon>Bacteria</taxon>
        <taxon>Bacillati</taxon>
        <taxon>Bacillota</taxon>
        <taxon>Bacilli</taxon>
        <taxon>Bacillales</taxon>
        <taxon>Alicyclobacillaceae</taxon>
        <taxon>Ferroacidibacillus</taxon>
    </lineage>
</organism>
<dbReference type="PRINTS" id="PR01590">
    <property type="entry name" value="HTHFIS"/>
</dbReference>
<evidence type="ECO:0000256" key="1">
    <source>
        <dbReference type="ARBA" id="ARBA00022741"/>
    </source>
</evidence>
<dbReference type="Pfam" id="PF02954">
    <property type="entry name" value="HTH_8"/>
    <property type="match status" value="1"/>
</dbReference>
<keyword evidence="4" id="KW-0238">DNA-binding</keyword>
<evidence type="ECO:0000259" key="7">
    <source>
        <dbReference type="PROSITE" id="PS50112"/>
    </source>
</evidence>
<dbReference type="Gene3D" id="3.40.50.300">
    <property type="entry name" value="P-loop containing nucleotide triphosphate hydrolases"/>
    <property type="match status" value="1"/>
</dbReference>
<dbReference type="Gene3D" id="3.30.450.20">
    <property type="entry name" value="PAS domain"/>
    <property type="match status" value="2"/>
</dbReference>
<accession>A0A101XRR1</accession>
<dbReference type="InterPro" id="IPR002197">
    <property type="entry name" value="HTH_Fis"/>
</dbReference>
<dbReference type="InterPro" id="IPR025944">
    <property type="entry name" value="Sigma_54_int_dom_CS"/>
</dbReference>
<dbReference type="SUPFAM" id="SSF52540">
    <property type="entry name" value="P-loop containing nucleoside triphosphate hydrolases"/>
    <property type="match status" value="1"/>
</dbReference>
<feature type="domain" description="PAS" evidence="7">
    <location>
        <begin position="13"/>
        <end position="57"/>
    </location>
</feature>
<dbReference type="GO" id="GO:0006355">
    <property type="term" value="P:regulation of DNA-templated transcription"/>
    <property type="evidence" value="ECO:0007669"/>
    <property type="project" value="InterPro"/>
</dbReference>
<evidence type="ECO:0000256" key="2">
    <source>
        <dbReference type="ARBA" id="ARBA00022840"/>
    </source>
</evidence>
<dbReference type="Gene3D" id="1.10.8.60">
    <property type="match status" value="1"/>
</dbReference>
<dbReference type="SUPFAM" id="SSF46689">
    <property type="entry name" value="Homeodomain-like"/>
    <property type="match status" value="1"/>
</dbReference>
<feature type="domain" description="Sigma-54 factor interaction" evidence="6">
    <location>
        <begin position="265"/>
        <end position="495"/>
    </location>
</feature>
<keyword evidence="5" id="KW-0804">Transcription</keyword>
<dbReference type="InterPro" id="IPR058031">
    <property type="entry name" value="AAA_lid_NorR"/>
</dbReference>
<dbReference type="CDD" id="cd00130">
    <property type="entry name" value="PAS"/>
    <property type="match status" value="1"/>
</dbReference>
<dbReference type="GO" id="GO:0005524">
    <property type="term" value="F:ATP binding"/>
    <property type="evidence" value="ECO:0007669"/>
    <property type="project" value="UniProtKB-KW"/>
</dbReference>
<dbReference type="InterPro" id="IPR027417">
    <property type="entry name" value="P-loop_NTPase"/>
</dbReference>
<evidence type="ECO:0000256" key="3">
    <source>
        <dbReference type="ARBA" id="ARBA00023015"/>
    </source>
</evidence>
<dbReference type="PANTHER" id="PTHR32071:SF121">
    <property type="entry name" value="SIGMA L-DEPENDENT TRANSCRIPTIONAL REGULATOR YQIR-RELATED"/>
    <property type="match status" value="1"/>
</dbReference>
<evidence type="ECO:0000259" key="6">
    <source>
        <dbReference type="PROSITE" id="PS50045"/>
    </source>
</evidence>
<keyword evidence="1" id="KW-0547">Nucleotide-binding</keyword>
<dbReference type="PROSITE" id="PS00688">
    <property type="entry name" value="SIGMA54_INTERACT_3"/>
    <property type="match status" value="1"/>
</dbReference>
<dbReference type="InterPro" id="IPR002078">
    <property type="entry name" value="Sigma_54_int"/>
</dbReference>
<comment type="caution">
    <text evidence="8">The sequence shown here is derived from an EMBL/GenBank/DDBJ whole genome shotgun (WGS) entry which is preliminary data.</text>
</comment>
<dbReference type="SMART" id="SM00382">
    <property type="entry name" value="AAA"/>
    <property type="match status" value="1"/>
</dbReference>
<gene>
    <name evidence="8" type="ORF">ATW55_03695</name>
</gene>
<dbReference type="Pfam" id="PF25601">
    <property type="entry name" value="AAA_lid_14"/>
    <property type="match status" value="1"/>
</dbReference>
<dbReference type="RefSeq" id="WP_067714312.1">
    <property type="nucleotide sequence ID" value="NZ_LPVJ01000019.1"/>
</dbReference>
<dbReference type="InterPro" id="IPR025943">
    <property type="entry name" value="Sigma_54_int_dom_ATP-bd_2"/>
</dbReference>
<dbReference type="Proteomes" id="UP000053557">
    <property type="component" value="Unassembled WGS sequence"/>
</dbReference>
<dbReference type="SMART" id="SM00091">
    <property type="entry name" value="PAS"/>
    <property type="match status" value="2"/>
</dbReference>
<dbReference type="InterPro" id="IPR009057">
    <property type="entry name" value="Homeodomain-like_sf"/>
</dbReference>
<dbReference type="InterPro" id="IPR003593">
    <property type="entry name" value="AAA+_ATPase"/>
</dbReference>
<proteinExistence type="predicted"/>
<dbReference type="FunFam" id="3.40.50.300:FF:000006">
    <property type="entry name" value="DNA-binding transcriptional regulator NtrC"/>
    <property type="match status" value="1"/>
</dbReference>
<dbReference type="PROSITE" id="PS00676">
    <property type="entry name" value="SIGMA54_INTERACT_2"/>
    <property type="match status" value="1"/>
</dbReference>
<dbReference type="PROSITE" id="PS50045">
    <property type="entry name" value="SIGMA54_INTERACT_4"/>
    <property type="match status" value="1"/>
</dbReference>
<keyword evidence="9" id="KW-1185">Reference proteome</keyword>
<evidence type="ECO:0000313" key="9">
    <source>
        <dbReference type="Proteomes" id="UP000053557"/>
    </source>
</evidence>
<evidence type="ECO:0008006" key="10">
    <source>
        <dbReference type="Google" id="ProtNLM"/>
    </source>
</evidence>
<dbReference type="InterPro" id="IPR013767">
    <property type="entry name" value="PAS_fold"/>
</dbReference>
<sequence length="577" mass="64107">MTQSDKAKEWGQPQLQLDALIQAMHDAMVAIDLRETIVLFNPSAERLTGVRAEDALGMPVSEVIPNSRLPHILQTGQAEINQVQMLHHRSIVTNRVPVLSPDGDVTGAIAVFRDTTELLDLAAEVLHLKEIQTLLEAIFEATQDAISVVDQHGIGLRINSEYTRLTGLSEQDVIGKAATVDIAEGESMHMRVLKTGQPVRNVSMKVGPYRKDVLVNVAPMRVHDQLIGSVAVIHDLSEMRALTEQLQRANAQIRRLATKITFSDIIAKSPAMLEALEAAKQAARTRATVLLRGESGCGKELFAHAIHQASDRVSGPFLRVNCAALSDSVLESELFGYEEGAFTGARKGGRRGFFEESDGGTLFLDEIAELSIGTQAKLLRVLQEREIIPVGGTRVRHVDVRVIAATHVNLEKAMADGRFREDLYYRLHVLPIAIPPLRKRTQDIPLLAFNFLTRLNAEYGRHVHSIADDALARLLEYAWPGNVRELENVLSRALIRMDYREQIIELRHLVPSLEQRDVATDVFPVLTDDTLANQLKRAERIAIENALKKAHGNREEAAARLGVSVRSLYYKLSRDQE</sequence>
<dbReference type="PROSITE" id="PS50112">
    <property type="entry name" value="PAS"/>
    <property type="match status" value="2"/>
</dbReference>
<evidence type="ECO:0000256" key="4">
    <source>
        <dbReference type="ARBA" id="ARBA00023125"/>
    </source>
</evidence>
<reference evidence="8 9" key="1">
    <citation type="submission" date="2015-12" db="EMBL/GenBank/DDBJ databases">
        <title>Draft genome sequence of Acidibacillus ferrooxidans ITV001, isolated from a chalcopyrite acid mine drainage site in Brazil.</title>
        <authorList>
            <person name="Dall'Agnol H."/>
            <person name="Nancucheo I."/>
            <person name="Johnson B."/>
            <person name="Oliveira R."/>
            <person name="Leite L."/>
            <person name="Pylro V."/>
            <person name="Nunes G.L."/>
            <person name="Tzotzos G."/>
            <person name="Fernandes G.R."/>
            <person name="Dutra J."/>
            <person name="Orellana S.C."/>
            <person name="Oliveira G."/>
        </authorList>
    </citation>
    <scope>NUCLEOTIDE SEQUENCE [LARGE SCALE GENOMIC DNA]</scope>
    <source>
        <strain evidence="9">ITV01</strain>
    </source>
</reference>
<dbReference type="Pfam" id="PF00158">
    <property type="entry name" value="Sigma54_activat"/>
    <property type="match status" value="1"/>
</dbReference>
<evidence type="ECO:0000256" key="5">
    <source>
        <dbReference type="ARBA" id="ARBA00023163"/>
    </source>
</evidence>
<keyword evidence="2" id="KW-0067">ATP-binding</keyword>
<dbReference type="Gene3D" id="1.10.10.60">
    <property type="entry name" value="Homeodomain-like"/>
    <property type="match status" value="1"/>
</dbReference>
<dbReference type="InterPro" id="IPR000014">
    <property type="entry name" value="PAS"/>
</dbReference>
<name>A0A101XRR1_9BACL</name>
<dbReference type="PANTHER" id="PTHR32071">
    <property type="entry name" value="TRANSCRIPTIONAL REGULATORY PROTEIN"/>
    <property type="match status" value="1"/>
</dbReference>
<feature type="domain" description="PAS" evidence="7">
    <location>
        <begin position="131"/>
        <end position="187"/>
    </location>
</feature>
<dbReference type="GO" id="GO:0043565">
    <property type="term" value="F:sequence-specific DNA binding"/>
    <property type="evidence" value="ECO:0007669"/>
    <property type="project" value="InterPro"/>
</dbReference>
<dbReference type="InterPro" id="IPR035965">
    <property type="entry name" value="PAS-like_dom_sf"/>
</dbReference>
<dbReference type="Pfam" id="PF00989">
    <property type="entry name" value="PAS"/>
    <property type="match status" value="2"/>
</dbReference>
<dbReference type="AlphaFoldDB" id="A0A101XRR1"/>
<dbReference type="CDD" id="cd00009">
    <property type="entry name" value="AAA"/>
    <property type="match status" value="1"/>
</dbReference>
<protein>
    <recommendedName>
        <fullName evidence="10">Sigma-54-dependent Fis family transcriptional regulator</fullName>
    </recommendedName>
</protein>
<dbReference type="SUPFAM" id="SSF55785">
    <property type="entry name" value="PYP-like sensor domain (PAS domain)"/>
    <property type="match status" value="2"/>
</dbReference>
<dbReference type="NCBIfam" id="TIGR00229">
    <property type="entry name" value="sensory_box"/>
    <property type="match status" value="2"/>
</dbReference>
<keyword evidence="3" id="KW-0805">Transcription regulation</keyword>